<gene>
    <name evidence="4" type="ORF">GCM10009765_36160</name>
</gene>
<evidence type="ECO:0000313" key="5">
    <source>
        <dbReference type="Proteomes" id="UP001500618"/>
    </source>
</evidence>
<evidence type="ECO:0000256" key="2">
    <source>
        <dbReference type="ARBA" id="ARBA00023163"/>
    </source>
</evidence>
<dbReference type="PANTHER" id="PTHR43130">
    <property type="entry name" value="ARAC-FAMILY TRANSCRIPTIONAL REGULATOR"/>
    <property type="match status" value="1"/>
</dbReference>
<dbReference type="Gene3D" id="1.10.10.60">
    <property type="entry name" value="Homeodomain-like"/>
    <property type="match status" value="1"/>
</dbReference>
<comment type="caution">
    <text evidence="4">The sequence shown here is derived from an EMBL/GenBank/DDBJ whole genome shotgun (WGS) entry which is preliminary data.</text>
</comment>
<proteinExistence type="predicted"/>
<dbReference type="Gene3D" id="3.40.50.880">
    <property type="match status" value="1"/>
</dbReference>
<keyword evidence="1" id="KW-0805">Transcription regulation</keyword>
<reference evidence="4 5" key="1">
    <citation type="journal article" date="2019" name="Int. J. Syst. Evol. Microbiol.">
        <title>The Global Catalogue of Microorganisms (GCM) 10K type strain sequencing project: providing services to taxonomists for standard genome sequencing and annotation.</title>
        <authorList>
            <consortium name="The Broad Institute Genomics Platform"/>
            <consortium name="The Broad Institute Genome Sequencing Center for Infectious Disease"/>
            <person name="Wu L."/>
            <person name="Ma J."/>
        </authorList>
    </citation>
    <scope>NUCLEOTIDE SEQUENCE [LARGE SCALE GENOMIC DNA]</scope>
    <source>
        <strain evidence="4 5">JCM 14718</strain>
    </source>
</reference>
<dbReference type="InterPro" id="IPR029062">
    <property type="entry name" value="Class_I_gatase-like"/>
</dbReference>
<accession>A0ABN2H8E7</accession>
<evidence type="ECO:0000313" key="4">
    <source>
        <dbReference type="EMBL" id="GAA1683689.1"/>
    </source>
</evidence>
<dbReference type="RefSeq" id="WP_344311399.1">
    <property type="nucleotide sequence ID" value="NZ_BAAANY010000011.1"/>
</dbReference>
<dbReference type="SMART" id="SM00342">
    <property type="entry name" value="HTH_ARAC"/>
    <property type="match status" value="1"/>
</dbReference>
<dbReference type="SUPFAM" id="SSF46689">
    <property type="entry name" value="Homeodomain-like"/>
    <property type="match status" value="2"/>
</dbReference>
<dbReference type="Pfam" id="PF12833">
    <property type="entry name" value="HTH_18"/>
    <property type="match status" value="1"/>
</dbReference>
<dbReference type="PANTHER" id="PTHR43130:SF3">
    <property type="entry name" value="HTH-TYPE TRANSCRIPTIONAL REGULATOR RV1931C"/>
    <property type="match status" value="1"/>
</dbReference>
<feature type="domain" description="HTH araC/xylS-type" evidence="3">
    <location>
        <begin position="213"/>
        <end position="310"/>
    </location>
</feature>
<dbReference type="InterPro" id="IPR002818">
    <property type="entry name" value="DJ-1/PfpI"/>
</dbReference>
<dbReference type="EMBL" id="BAAANY010000011">
    <property type="protein sequence ID" value="GAA1683689.1"/>
    <property type="molecule type" value="Genomic_DNA"/>
</dbReference>
<sequence length="315" mass="34077">MARVGVLVFDGAQLLDVSGPVDVLAAARARGADYDVTLIGWPHTEPVTSAGVRLRCDTPVEAAGRLDTLIVTGADDLTRLPADTQARQLLTTLVSPRTRVASVCTGAFVLARAGLLDGHQATTHWRYASALATQFPQVDVRPDAIFIRSGRFVSSAGVTAGIDLTLALVEEDHGPDLAREVARELVVFLRRPGGQSQFSVRTELPPVQDQRLRQVIDLVAAAPAEEHTAQSLARAATMTPRHLRRLFRDQLGTTPGHYLERVRLEAARALLEAGTTVTSAARASGFGSDESLRRAFHATHNVSPSTYQHRFRTTR</sequence>
<protein>
    <submittedName>
        <fullName evidence="4">GlxA family transcriptional regulator</fullName>
    </submittedName>
</protein>
<organism evidence="4 5">
    <name type="scientific">Fodinicola feengrottensis</name>
    <dbReference type="NCBI Taxonomy" id="435914"/>
    <lineage>
        <taxon>Bacteria</taxon>
        <taxon>Bacillati</taxon>
        <taxon>Actinomycetota</taxon>
        <taxon>Actinomycetes</taxon>
        <taxon>Mycobacteriales</taxon>
        <taxon>Fodinicola</taxon>
    </lineage>
</organism>
<evidence type="ECO:0000259" key="3">
    <source>
        <dbReference type="PROSITE" id="PS01124"/>
    </source>
</evidence>
<dbReference type="InterPro" id="IPR052158">
    <property type="entry name" value="INH-QAR"/>
</dbReference>
<name>A0ABN2H8E7_9ACTN</name>
<dbReference type="PROSITE" id="PS01124">
    <property type="entry name" value="HTH_ARAC_FAMILY_2"/>
    <property type="match status" value="1"/>
</dbReference>
<dbReference type="InterPro" id="IPR009057">
    <property type="entry name" value="Homeodomain-like_sf"/>
</dbReference>
<dbReference type="Proteomes" id="UP001500618">
    <property type="component" value="Unassembled WGS sequence"/>
</dbReference>
<evidence type="ECO:0000256" key="1">
    <source>
        <dbReference type="ARBA" id="ARBA00023015"/>
    </source>
</evidence>
<dbReference type="SUPFAM" id="SSF52317">
    <property type="entry name" value="Class I glutamine amidotransferase-like"/>
    <property type="match status" value="1"/>
</dbReference>
<keyword evidence="5" id="KW-1185">Reference proteome</keyword>
<keyword evidence="2" id="KW-0804">Transcription</keyword>
<dbReference type="Pfam" id="PF01965">
    <property type="entry name" value="DJ-1_PfpI"/>
    <property type="match status" value="1"/>
</dbReference>
<dbReference type="CDD" id="cd03137">
    <property type="entry name" value="GATase1_AraC_1"/>
    <property type="match status" value="1"/>
</dbReference>
<dbReference type="InterPro" id="IPR018060">
    <property type="entry name" value="HTH_AraC"/>
</dbReference>